<feature type="domain" description="4'-phosphopantetheinyl transferase" evidence="3">
    <location>
        <begin position="118"/>
        <end position="212"/>
    </location>
</feature>
<accession>A0ABT7KBQ3</accession>
<dbReference type="PANTHER" id="PTHR12215">
    <property type="entry name" value="PHOSPHOPANTETHEINE TRANSFERASE"/>
    <property type="match status" value="1"/>
</dbReference>
<evidence type="ECO:0000313" key="5">
    <source>
        <dbReference type="EMBL" id="MDL2406041.1"/>
    </source>
</evidence>
<comment type="caution">
    <text evidence="5">The sequence shown here is derived from an EMBL/GenBank/DDBJ whole genome shotgun (WGS) entry which is preliminary data.</text>
</comment>
<dbReference type="InterPro" id="IPR008278">
    <property type="entry name" value="4-PPantetheinyl_Trfase_dom"/>
</dbReference>
<gene>
    <name evidence="5" type="ORF">PY650_10255</name>
</gene>
<evidence type="ECO:0000259" key="3">
    <source>
        <dbReference type="Pfam" id="PF01648"/>
    </source>
</evidence>
<sequence>MQPARGEIIGPDVIDVWTWSLNAPSLSVDGYAALLSDEELARAARFVRERDGRKFIVGRGRLRSILGHYLGLPPKSLAFAYNDYGKPSIAHPCGTSFRFNLSHSADLAALAISDRYELGIDIEEIRFLKEDIAGRFFSRKECLTLQSLPSGAYLDGFYRCWTRKEAFVKAHGAGLSLPLDSFDVSFDWANEPRLERLDGDPDAPSNWRILELETPVTFAGAVVALTKGHPVGLRYRSDEDEPRLLRSRNSFGAWKGVCGDVKAR</sequence>
<dbReference type="InterPro" id="IPR050559">
    <property type="entry name" value="P-Pant_transferase_sf"/>
</dbReference>
<comment type="similarity">
    <text evidence="1">Belongs to the P-Pant transferase superfamily. Gsp/Sfp/HetI/AcpT family.</text>
</comment>
<dbReference type="RefSeq" id="WP_285879071.1">
    <property type="nucleotide sequence ID" value="NZ_JARFYN010000010.1"/>
</dbReference>
<dbReference type="SUPFAM" id="SSF56214">
    <property type="entry name" value="4'-phosphopantetheinyl transferase"/>
    <property type="match status" value="2"/>
</dbReference>
<dbReference type="Pfam" id="PF22624">
    <property type="entry name" value="AASDHPPT_N"/>
    <property type="match status" value="1"/>
</dbReference>
<dbReference type="GO" id="GO:0016740">
    <property type="term" value="F:transferase activity"/>
    <property type="evidence" value="ECO:0007669"/>
    <property type="project" value="UniProtKB-KW"/>
</dbReference>
<keyword evidence="2 5" id="KW-0808">Transferase</keyword>
<dbReference type="Pfam" id="PF01648">
    <property type="entry name" value="ACPS"/>
    <property type="match status" value="1"/>
</dbReference>
<protein>
    <submittedName>
        <fullName evidence="5">4'-phosphopantetheinyl transferase superfamily protein</fullName>
    </submittedName>
</protein>
<dbReference type="Proteomes" id="UP001172630">
    <property type="component" value="Unassembled WGS sequence"/>
</dbReference>
<dbReference type="Gene3D" id="3.90.470.20">
    <property type="entry name" value="4'-phosphopantetheinyl transferase domain"/>
    <property type="match status" value="2"/>
</dbReference>
<dbReference type="EMBL" id="JARFYN010000010">
    <property type="protein sequence ID" value="MDL2406041.1"/>
    <property type="molecule type" value="Genomic_DNA"/>
</dbReference>
<feature type="domain" description="4'-phosphopantetheinyl transferase N-terminal" evidence="4">
    <location>
        <begin position="32"/>
        <end position="111"/>
    </location>
</feature>
<evidence type="ECO:0000313" key="6">
    <source>
        <dbReference type="Proteomes" id="UP001172630"/>
    </source>
</evidence>
<keyword evidence="6" id="KW-1185">Reference proteome</keyword>
<proteinExistence type="inferred from homology"/>
<dbReference type="PANTHER" id="PTHR12215:SF10">
    <property type="entry name" value="L-AMINOADIPATE-SEMIALDEHYDE DEHYDROGENASE-PHOSPHOPANTETHEINYL TRANSFERASE"/>
    <property type="match status" value="1"/>
</dbReference>
<evidence type="ECO:0000256" key="2">
    <source>
        <dbReference type="ARBA" id="ARBA00022679"/>
    </source>
</evidence>
<reference evidence="5" key="1">
    <citation type="submission" date="2023-06" db="EMBL/GenBank/DDBJ databases">
        <title>Phylogenetic Diversity of Rhizobium strains.</title>
        <authorList>
            <person name="Moura F.T."/>
            <person name="Helene L.C.F."/>
            <person name="Hungria M."/>
        </authorList>
    </citation>
    <scope>NUCLEOTIDE SEQUENCE</scope>
    <source>
        <strain evidence="5">CCGE524</strain>
    </source>
</reference>
<organism evidence="5 6">
    <name type="scientific">Rhizobium calliandrae</name>
    <dbReference type="NCBI Taxonomy" id="1312182"/>
    <lineage>
        <taxon>Bacteria</taxon>
        <taxon>Pseudomonadati</taxon>
        <taxon>Pseudomonadota</taxon>
        <taxon>Alphaproteobacteria</taxon>
        <taxon>Hyphomicrobiales</taxon>
        <taxon>Rhizobiaceae</taxon>
        <taxon>Rhizobium/Agrobacterium group</taxon>
        <taxon>Rhizobium</taxon>
    </lineage>
</organism>
<evidence type="ECO:0000256" key="1">
    <source>
        <dbReference type="ARBA" id="ARBA00010990"/>
    </source>
</evidence>
<name>A0ABT7KBQ3_9HYPH</name>
<dbReference type="InterPro" id="IPR055066">
    <property type="entry name" value="AASDHPPT_N"/>
</dbReference>
<evidence type="ECO:0000259" key="4">
    <source>
        <dbReference type="Pfam" id="PF22624"/>
    </source>
</evidence>
<dbReference type="InterPro" id="IPR037143">
    <property type="entry name" value="4-PPantetheinyl_Trfase_dom_sf"/>
</dbReference>